<evidence type="ECO:0000256" key="1">
    <source>
        <dbReference type="ARBA" id="ARBA00004651"/>
    </source>
</evidence>
<dbReference type="EMBL" id="MN515194">
    <property type="protein sequence ID" value="QMS80342.1"/>
    <property type="molecule type" value="mRNA"/>
</dbReference>
<evidence type="ECO:0000256" key="8">
    <source>
        <dbReference type="ARBA" id="ARBA00023170"/>
    </source>
</evidence>
<keyword evidence="2" id="KW-1003">Cell membrane</keyword>
<dbReference type="AlphaFoldDB" id="A0A7G4KBV6"/>
<keyword evidence="5" id="KW-0552">Olfaction</keyword>
<protein>
    <submittedName>
        <fullName evidence="11">Odorant receptor</fullName>
    </submittedName>
</protein>
<name>A0A7G4KBV6_9NEOP</name>
<sequence>MYKWLALIPLFNGAICICIVLVVISKEIDWHFVTHILPLFGEIFVYSYFGEQIKTKAKNIELALLSFDWCNMNKEDKINYIIVFTYMQKQFGIEVASNKDLCMVTLTAVLKLTYQAYTVVQSIDF</sequence>
<evidence type="ECO:0000256" key="6">
    <source>
        <dbReference type="ARBA" id="ARBA00022989"/>
    </source>
</evidence>
<comment type="subcellular location">
    <subcellularLocation>
        <location evidence="1">Cell membrane</location>
        <topology evidence="1">Multi-pass membrane protein</topology>
    </subcellularLocation>
</comment>
<evidence type="ECO:0000256" key="10">
    <source>
        <dbReference type="SAM" id="Phobius"/>
    </source>
</evidence>
<keyword evidence="8 11" id="KW-0675">Receptor</keyword>
<accession>A0A7G4KBV6</accession>
<evidence type="ECO:0000313" key="11">
    <source>
        <dbReference type="EMBL" id="QMS80342.1"/>
    </source>
</evidence>
<dbReference type="GO" id="GO:0004984">
    <property type="term" value="F:olfactory receptor activity"/>
    <property type="evidence" value="ECO:0007669"/>
    <property type="project" value="InterPro"/>
</dbReference>
<keyword evidence="4 10" id="KW-0812">Transmembrane</keyword>
<evidence type="ECO:0000256" key="4">
    <source>
        <dbReference type="ARBA" id="ARBA00022692"/>
    </source>
</evidence>
<dbReference type="PANTHER" id="PTHR21137">
    <property type="entry name" value="ODORANT RECEPTOR"/>
    <property type="match status" value="1"/>
</dbReference>
<reference evidence="11" key="1">
    <citation type="submission" date="2019-09" db="EMBL/GenBank/DDBJ databases">
        <authorList>
            <person name="Yang H."/>
        </authorList>
    </citation>
    <scope>NUCLEOTIDE SEQUENCE</scope>
</reference>
<evidence type="ECO:0000256" key="9">
    <source>
        <dbReference type="ARBA" id="ARBA00023224"/>
    </source>
</evidence>
<keyword evidence="3" id="KW-0716">Sensory transduction</keyword>
<evidence type="ECO:0000256" key="3">
    <source>
        <dbReference type="ARBA" id="ARBA00022606"/>
    </source>
</evidence>
<dbReference type="GO" id="GO:0007165">
    <property type="term" value="P:signal transduction"/>
    <property type="evidence" value="ECO:0007669"/>
    <property type="project" value="UniProtKB-KW"/>
</dbReference>
<keyword evidence="9" id="KW-0807">Transducer</keyword>
<keyword evidence="6 10" id="KW-1133">Transmembrane helix</keyword>
<evidence type="ECO:0000256" key="2">
    <source>
        <dbReference type="ARBA" id="ARBA00022475"/>
    </source>
</evidence>
<dbReference type="GO" id="GO:0005549">
    <property type="term" value="F:odorant binding"/>
    <property type="evidence" value="ECO:0007669"/>
    <property type="project" value="InterPro"/>
</dbReference>
<dbReference type="Pfam" id="PF02949">
    <property type="entry name" value="7tm_6"/>
    <property type="match status" value="1"/>
</dbReference>
<dbReference type="InterPro" id="IPR004117">
    <property type="entry name" value="7tm6_olfct_rcpt"/>
</dbReference>
<organism evidence="11">
    <name type="scientific">Histia rhodope</name>
    <dbReference type="NCBI Taxonomy" id="1453155"/>
    <lineage>
        <taxon>Eukaryota</taxon>
        <taxon>Metazoa</taxon>
        <taxon>Ecdysozoa</taxon>
        <taxon>Arthropoda</taxon>
        <taxon>Hexapoda</taxon>
        <taxon>Insecta</taxon>
        <taxon>Pterygota</taxon>
        <taxon>Neoptera</taxon>
        <taxon>Endopterygota</taxon>
        <taxon>Lepidoptera</taxon>
        <taxon>Glossata</taxon>
        <taxon>Ditrysia</taxon>
        <taxon>Zygaenoidea</taxon>
        <taxon>Zygaenidae</taxon>
        <taxon>Chalcosiinae</taxon>
        <taxon>Histia</taxon>
    </lineage>
</organism>
<dbReference type="GO" id="GO:0005886">
    <property type="term" value="C:plasma membrane"/>
    <property type="evidence" value="ECO:0007669"/>
    <property type="project" value="UniProtKB-SubCell"/>
</dbReference>
<keyword evidence="7 10" id="KW-0472">Membrane</keyword>
<proteinExistence type="evidence at transcript level"/>
<evidence type="ECO:0000256" key="5">
    <source>
        <dbReference type="ARBA" id="ARBA00022725"/>
    </source>
</evidence>
<feature type="transmembrane region" description="Helical" evidence="10">
    <location>
        <begin position="7"/>
        <end position="24"/>
    </location>
</feature>
<dbReference type="PANTHER" id="PTHR21137:SF35">
    <property type="entry name" value="ODORANT RECEPTOR 19A-RELATED"/>
    <property type="match status" value="1"/>
</dbReference>
<evidence type="ECO:0000256" key="7">
    <source>
        <dbReference type="ARBA" id="ARBA00023136"/>
    </source>
</evidence>
<gene>
    <name evidence="11" type="primary">OR27</name>
</gene>
<feature type="transmembrane region" description="Helical" evidence="10">
    <location>
        <begin position="30"/>
        <end position="49"/>
    </location>
</feature>